<dbReference type="AlphaFoldDB" id="A0A5K1VBE1"/>
<dbReference type="PRINTS" id="PR00109">
    <property type="entry name" value="TYRKINASE"/>
</dbReference>
<dbReference type="SMART" id="SM00220">
    <property type="entry name" value="S_TKc"/>
    <property type="match status" value="1"/>
</dbReference>
<feature type="domain" description="Protein kinase" evidence="9">
    <location>
        <begin position="655"/>
        <end position="907"/>
    </location>
</feature>
<dbReference type="PROSITE" id="PS50011">
    <property type="entry name" value="PROTEIN_KINASE_DOM"/>
    <property type="match status" value="1"/>
</dbReference>
<dbReference type="InterPro" id="IPR008271">
    <property type="entry name" value="Ser/Thr_kinase_AS"/>
</dbReference>
<dbReference type="InterPro" id="IPR011009">
    <property type="entry name" value="Kinase-like_dom_sf"/>
</dbReference>
<comment type="catalytic activity">
    <reaction evidence="6">
        <text>L-threonyl-[protein] + ATP = O-phospho-L-threonyl-[protein] + ADP + H(+)</text>
        <dbReference type="Rhea" id="RHEA:46608"/>
        <dbReference type="Rhea" id="RHEA-COMP:11060"/>
        <dbReference type="Rhea" id="RHEA-COMP:11605"/>
        <dbReference type="ChEBI" id="CHEBI:15378"/>
        <dbReference type="ChEBI" id="CHEBI:30013"/>
        <dbReference type="ChEBI" id="CHEBI:30616"/>
        <dbReference type="ChEBI" id="CHEBI:61977"/>
        <dbReference type="ChEBI" id="CHEBI:456216"/>
        <dbReference type="EC" id="2.7.11.1"/>
    </reaction>
</comment>
<evidence type="ECO:0000313" key="10">
    <source>
        <dbReference type="EMBL" id="GAT94646.1"/>
    </source>
</evidence>
<name>A0A5K1VBE1_ENTHI</name>
<keyword evidence="2" id="KW-0808">Transferase</keyword>
<evidence type="ECO:0000256" key="8">
    <source>
        <dbReference type="PROSITE-ProRule" id="PRU10141"/>
    </source>
</evidence>
<evidence type="ECO:0000256" key="7">
    <source>
        <dbReference type="ARBA" id="ARBA00048679"/>
    </source>
</evidence>
<dbReference type="Pfam" id="PF07714">
    <property type="entry name" value="PK_Tyr_Ser-Thr"/>
    <property type="match status" value="1"/>
</dbReference>
<sequence length="911" mass="107331">METRSFDSIVVEGDIIDGKYNGEVKIYQKENKQEIYYTMKSGMVLVINQIPNIEEHIFELFPFPHSYEIEQIVNEYQFIFSKLNIFEDVIVSAESIKEILETSEKIEELTLLIELISKPISIPINISFLNTKTGELQNLIEIISYSALLERIIKDLCFGNYLYIILCKQCLEQCLLFPMNKEIGMVLGELLKNIENKCSEENKRSISLAIQVLCSKCQIKTLEQYTLLKRITIIKSYWRNIKENEKERFIRKQIKEIGFMICRYNEIIQSPKKVMIETWKYICNLVETDDSIINIIKPLFITIIASYSKDYIEHIGFILDICKNYIELNLVGNNSECDCYILTIIQECKMILIDQTKTVDDVINNNIKNIWNIEISIRYFKNIERIEKLLNNKIPSCNYQMKEYKIIHINSINVVESISKGNIDLFHFIITSSNPILKEYLTHFFQYIHFPWERNIEKNENHQSFHLTEKTTRCLLFYLMYFLGHSQMFDGNESFQKLFLKFIKNLIERDDIKMITLNQNNKENAMVLKRYFKITKDIQCSLYYFHSVLLNNINNINFIKDELLGIYEQYLHSQNEQLNEMMIINKQHISELFKHLNDKKELENCALKFLGEICVKTEDTSIIQTEQNEKYVKKLIFKSRNNLIKYFNKIDENELLIGKELGRGVYASVKSGYYKGNKVAIKIFNENSYQFRSEDFLQEIAIMSLLHHENIIKTYGATVNMKLNEESTFYIISELAINGNLEELITKKSIHEENKLKMILEIAKGLKYLHELKIIHRDLKPANILIGNNFTIKISDFGLSAFVNEKKLDVILGSYKWMSPERFLKKKYGKPADVYAFSIISWQILELDEPFQQYVSIEDLQNAICFLNERPPLTNISIDMKKLLVQCWNKNPNKRPNFVSIIKELLINSID</sequence>
<evidence type="ECO:0000256" key="6">
    <source>
        <dbReference type="ARBA" id="ARBA00047899"/>
    </source>
</evidence>
<dbReference type="InterPro" id="IPR001245">
    <property type="entry name" value="Ser-Thr/Tyr_kinase_cat_dom"/>
</dbReference>
<dbReference type="Gene3D" id="1.10.510.10">
    <property type="entry name" value="Transferase(Phosphotransferase) domain 1"/>
    <property type="match status" value="1"/>
</dbReference>
<dbReference type="PANTHER" id="PTHR44329">
    <property type="entry name" value="SERINE/THREONINE-PROTEIN KINASE TNNI3K-RELATED"/>
    <property type="match status" value="1"/>
</dbReference>
<evidence type="ECO:0000256" key="1">
    <source>
        <dbReference type="ARBA" id="ARBA00022527"/>
    </source>
</evidence>
<keyword evidence="5 8" id="KW-0067">ATP-binding</keyword>
<comment type="caution">
    <text evidence="10">The sequence shown here is derived from an EMBL/GenBank/DDBJ whole genome shotgun (WGS) entry which is preliminary data.</text>
</comment>
<comment type="catalytic activity">
    <reaction evidence="7">
        <text>L-seryl-[protein] + ATP = O-phospho-L-seryl-[protein] + ADP + H(+)</text>
        <dbReference type="Rhea" id="RHEA:17989"/>
        <dbReference type="Rhea" id="RHEA-COMP:9863"/>
        <dbReference type="Rhea" id="RHEA-COMP:11604"/>
        <dbReference type="ChEBI" id="CHEBI:15378"/>
        <dbReference type="ChEBI" id="CHEBI:29999"/>
        <dbReference type="ChEBI" id="CHEBI:30616"/>
        <dbReference type="ChEBI" id="CHEBI:83421"/>
        <dbReference type="ChEBI" id="CHEBI:456216"/>
        <dbReference type="EC" id="2.7.11.1"/>
    </reaction>
</comment>
<dbReference type="GO" id="GO:0004674">
    <property type="term" value="F:protein serine/threonine kinase activity"/>
    <property type="evidence" value="ECO:0007669"/>
    <property type="project" value="UniProtKB-KW"/>
</dbReference>
<dbReference type="VEuPathDB" id="AmoebaDB:EHI8A_026440"/>
<gene>
    <name evidence="10" type="ORF">CL6EHI_006870</name>
</gene>
<evidence type="ECO:0000256" key="4">
    <source>
        <dbReference type="ARBA" id="ARBA00022777"/>
    </source>
</evidence>
<evidence type="ECO:0000313" key="11">
    <source>
        <dbReference type="Proteomes" id="UP000078387"/>
    </source>
</evidence>
<dbReference type="InterPro" id="IPR051681">
    <property type="entry name" value="Ser/Thr_Kinases-Pseudokinases"/>
</dbReference>
<dbReference type="Proteomes" id="UP000078387">
    <property type="component" value="Unassembled WGS sequence"/>
</dbReference>
<dbReference type="PROSITE" id="PS00108">
    <property type="entry name" value="PROTEIN_KINASE_ST"/>
    <property type="match status" value="1"/>
</dbReference>
<feature type="binding site" evidence="8">
    <location>
        <position position="682"/>
    </location>
    <ligand>
        <name>ATP</name>
        <dbReference type="ChEBI" id="CHEBI:30616"/>
    </ligand>
</feature>
<dbReference type="VEuPathDB" id="AmoebaDB:EHI_006870"/>
<proteinExistence type="predicted"/>
<dbReference type="OMA" id="WNNEISI"/>
<evidence type="ECO:0000256" key="3">
    <source>
        <dbReference type="ARBA" id="ARBA00022741"/>
    </source>
</evidence>
<protein>
    <submittedName>
        <fullName evidence="10">Protein kinase domain containing protein</fullName>
    </submittedName>
</protein>
<dbReference type="SUPFAM" id="SSF56112">
    <property type="entry name" value="Protein kinase-like (PK-like)"/>
    <property type="match status" value="1"/>
</dbReference>
<accession>A0A5K1VBE1</accession>
<dbReference type="CDD" id="cd13999">
    <property type="entry name" value="STKc_MAP3K-like"/>
    <property type="match status" value="1"/>
</dbReference>
<dbReference type="InterPro" id="IPR017441">
    <property type="entry name" value="Protein_kinase_ATP_BS"/>
</dbReference>
<dbReference type="GO" id="GO:0005524">
    <property type="term" value="F:ATP binding"/>
    <property type="evidence" value="ECO:0007669"/>
    <property type="project" value="UniProtKB-UniRule"/>
</dbReference>
<dbReference type="PANTHER" id="PTHR44329:SF288">
    <property type="entry name" value="MITOGEN-ACTIVATED PROTEIN KINASE KINASE KINASE 20"/>
    <property type="match status" value="1"/>
</dbReference>
<dbReference type="VEuPathDB" id="AmoebaDB:EHI5A_044970"/>
<organism evidence="10 11">
    <name type="scientific">Entamoeba histolytica</name>
    <dbReference type="NCBI Taxonomy" id="5759"/>
    <lineage>
        <taxon>Eukaryota</taxon>
        <taxon>Amoebozoa</taxon>
        <taxon>Evosea</taxon>
        <taxon>Archamoebae</taxon>
        <taxon>Mastigamoebida</taxon>
        <taxon>Entamoebidae</taxon>
        <taxon>Entamoeba</taxon>
    </lineage>
</organism>
<evidence type="ECO:0000259" key="9">
    <source>
        <dbReference type="PROSITE" id="PS50011"/>
    </source>
</evidence>
<evidence type="ECO:0000256" key="5">
    <source>
        <dbReference type="ARBA" id="ARBA00022840"/>
    </source>
</evidence>
<dbReference type="VEuPathDB" id="AmoebaDB:EHI7A_043790"/>
<dbReference type="InterPro" id="IPR000719">
    <property type="entry name" value="Prot_kinase_dom"/>
</dbReference>
<dbReference type="VEuPathDB" id="AmoebaDB:KM1_063130"/>
<keyword evidence="3 8" id="KW-0547">Nucleotide-binding</keyword>
<keyword evidence="1" id="KW-0723">Serine/threonine-protein kinase</keyword>
<dbReference type="PROSITE" id="PS00107">
    <property type="entry name" value="PROTEIN_KINASE_ATP"/>
    <property type="match status" value="1"/>
</dbReference>
<dbReference type="EMBL" id="BDEQ01000001">
    <property type="protein sequence ID" value="GAT94646.1"/>
    <property type="molecule type" value="Genomic_DNA"/>
</dbReference>
<reference evidence="10 11" key="1">
    <citation type="submission" date="2016-05" db="EMBL/GenBank/DDBJ databases">
        <title>First whole genome sequencing of Entamoeba histolytica HM1:IMSS-clone-6.</title>
        <authorList>
            <person name="Mukherjee Avik.K."/>
            <person name="Izumyama S."/>
            <person name="Nakada-Tsukui K."/>
            <person name="Nozaki T."/>
        </authorList>
    </citation>
    <scope>NUCLEOTIDE SEQUENCE [LARGE SCALE GENOMIC DNA]</scope>
    <source>
        <strain evidence="10 11">HM1:IMSS clone 6</strain>
    </source>
</reference>
<keyword evidence="4 10" id="KW-0418">Kinase</keyword>
<evidence type="ECO:0000256" key="2">
    <source>
        <dbReference type="ARBA" id="ARBA00022679"/>
    </source>
</evidence>